<evidence type="ECO:0000313" key="9">
    <source>
        <dbReference type="Proteomes" id="UP000018895"/>
    </source>
</evidence>
<name>W4QIT8_9BACI</name>
<proteinExistence type="inferred from homology"/>
<evidence type="ECO:0000256" key="5">
    <source>
        <dbReference type="RuleBase" id="RU362066"/>
    </source>
</evidence>
<dbReference type="Pfam" id="PF02465">
    <property type="entry name" value="FliD_N"/>
    <property type="match status" value="1"/>
</dbReference>
<keyword evidence="8" id="KW-0282">Flagellum</keyword>
<keyword evidence="9" id="KW-1185">Reference proteome</keyword>
<dbReference type="GO" id="GO:0007155">
    <property type="term" value="P:cell adhesion"/>
    <property type="evidence" value="ECO:0007669"/>
    <property type="project" value="InterPro"/>
</dbReference>
<keyword evidence="4 5" id="KW-0975">Bacterial flagellum</keyword>
<dbReference type="OrthoDB" id="9776025at2"/>
<dbReference type="InterPro" id="IPR040026">
    <property type="entry name" value="FliD"/>
</dbReference>
<dbReference type="Proteomes" id="UP000018895">
    <property type="component" value="Unassembled WGS sequence"/>
</dbReference>
<dbReference type="GO" id="GO:0009424">
    <property type="term" value="C:bacterial-type flagellum hook"/>
    <property type="evidence" value="ECO:0007669"/>
    <property type="project" value="UniProtKB-UniRule"/>
</dbReference>
<dbReference type="Pfam" id="PF07195">
    <property type="entry name" value="FliD_C"/>
    <property type="match status" value="1"/>
</dbReference>
<dbReference type="AlphaFoldDB" id="W4QIT8"/>
<evidence type="ECO:0000256" key="2">
    <source>
        <dbReference type="ARBA" id="ARBA00011255"/>
    </source>
</evidence>
<sequence>MVMRMTGFSSGMDIEQIVSDLMRARRIPVDKLIQDRQAIEWKTEDYREINRKLNTFHTNIFDTILRPSNMLAKTVSSTNSGLVSATANSEAGNMSLRISKVTQLATAASNNSTGRITQEGEQLSTTQFLMDQPFNADSETVWKKGIVRDETIRMSSASNVVSLNPGDETIINPEDAVVKVNGRLYHITEDASDLDGPDGEQLVYFNANEGTLQFKNDIAREASVSVTYITEAPADATHAAYHYTTGNVTTYDRNGEINDKFVVRGNQSLTSVFSQLNRSSAGVNGFYDQETGKVSVSRTQTGQFNPNAEGTEGFTGEMRFDGALFTELFKLDSEQETAAQNARFTMNGLETSRQSNTFTVSGMTVTLKEEFTQEVTLNASTDTDRVMNTIKSFVDEYNELLDHMNGKLSENRNRDYRPLTDEQRAAMSEDEIEKWEERARSGLLSRDPALRSILDKMRMDMYTPVNGELETVFNQLTTIGITTTRDYLQGGKLEINEEKLRQAIEADAEGVFQLFAGGESDGPANEQGIARRIRNSVDNGITTLAERAGGFKGRMQPHQYTLGRNLNDLNDRISDFERRLTMVEDRYWRQFNAMEAAMARANQQAETLFSALMPMR</sequence>
<comment type="similarity">
    <text evidence="1 5">Belongs to the FliD family.</text>
</comment>
<evidence type="ECO:0000256" key="1">
    <source>
        <dbReference type="ARBA" id="ARBA00009764"/>
    </source>
</evidence>
<dbReference type="InterPro" id="IPR003481">
    <property type="entry name" value="FliD_N"/>
</dbReference>
<keyword evidence="8" id="KW-0969">Cilium</keyword>
<dbReference type="PANTHER" id="PTHR30288">
    <property type="entry name" value="FLAGELLAR CAP/ASSEMBLY PROTEIN FLID"/>
    <property type="match status" value="1"/>
</dbReference>
<dbReference type="RefSeq" id="WP_035345386.1">
    <property type="nucleotide sequence ID" value="NZ_BAUU01000021.1"/>
</dbReference>
<comment type="subunit">
    <text evidence="2 5">Homopentamer.</text>
</comment>
<dbReference type="PANTHER" id="PTHR30288:SF0">
    <property type="entry name" value="FLAGELLAR HOOK-ASSOCIATED PROTEIN 2"/>
    <property type="match status" value="1"/>
</dbReference>
<comment type="caution">
    <text evidence="8">The sequence shown here is derived from an EMBL/GenBank/DDBJ whole genome shotgun (WGS) entry which is preliminary data.</text>
</comment>
<evidence type="ECO:0000256" key="4">
    <source>
        <dbReference type="ARBA" id="ARBA00023143"/>
    </source>
</evidence>
<evidence type="ECO:0000259" key="7">
    <source>
        <dbReference type="Pfam" id="PF07195"/>
    </source>
</evidence>
<accession>W4QIT8</accession>
<protein>
    <recommendedName>
        <fullName evidence="5">Flagellar hook-associated protein 2</fullName>
        <shortName evidence="5">HAP2</shortName>
    </recommendedName>
    <alternativeName>
        <fullName evidence="5">Flagellar cap protein</fullName>
    </alternativeName>
</protein>
<dbReference type="GO" id="GO:0009421">
    <property type="term" value="C:bacterial-type flagellum filament cap"/>
    <property type="evidence" value="ECO:0007669"/>
    <property type="project" value="InterPro"/>
</dbReference>
<reference evidence="8" key="1">
    <citation type="journal article" date="2014" name="Genome Announc.">
        <title>Draft Genome Sequences of Three Alkaliphilic Bacillus Strains, Bacillus wakoensis JCM 9140T, Bacillus akibai JCM 9157T, and Bacillus hemicellulosilyticus JCM 9152T.</title>
        <authorList>
            <person name="Yuki M."/>
            <person name="Oshima K."/>
            <person name="Suda W."/>
            <person name="Oshida Y."/>
            <person name="Kitamura K."/>
            <person name="Iida T."/>
            <person name="Hattori M."/>
            <person name="Ohkuma M."/>
        </authorList>
    </citation>
    <scope>NUCLEOTIDE SEQUENCE [LARGE SCALE GENOMIC DNA]</scope>
    <source>
        <strain evidence="8">JCM 9152</strain>
    </source>
</reference>
<comment type="subcellular location">
    <subcellularLocation>
        <location evidence="5">Secreted</location>
    </subcellularLocation>
    <subcellularLocation>
        <location evidence="5">Bacterial flagellum</location>
    </subcellularLocation>
</comment>
<feature type="domain" description="Flagellar hook-associated protein 2 C-terminal" evidence="7">
    <location>
        <begin position="339"/>
        <end position="603"/>
    </location>
</feature>
<organism evidence="8 9">
    <name type="scientific">Halalkalibacter hemicellulosilyticusJCM 9152</name>
    <dbReference type="NCBI Taxonomy" id="1236971"/>
    <lineage>
        <taxon>Bacteria</taxon>
        <taxon>Bacillati</taxon>
        <taxon>Bacillota</taxon>
        <taxon>Bacilli</taxon>
        <taxon>Bacillales</taxon>
        <taxon>Bacillaceae</taxon>
        <taxon>Halalkalibacter</taxon>
    </lineage>
</organism>
<dbReference type="EMBL" id="BAUU01000021">
    <property type="protein sequence ID" value="GAE31553.1"/>
    <property type="molecule type" value="Genomic_DNA"/>
</dbReference>
<feature type="domain" description="Flagellar hook-associated protein 2 N-terminal" evidence="6">
    <location>
        <begin position="10"/>
        <end position="108"/>
    </location>
</feature>
<dbReference type="GO" id="GO:0071973">
    <property type="term" value="P:bacterial-type flagellum-dependent cell motility"/>
    <property type="evidence" value="ECO:0007669"/>
    <property type="project" value="TreeGrafter"/>
</dbReference>
<evidence type="ECO:0000313" key="8">
    <source>
        <dbReference type="EMBL" id="GAE31553.1"/>
    </source>
</evidence>
<dbReference type="InterPro" id="IPR010809">
    <property type="entry name" value="FliD_C"/>
</dbReference>
<gene>
    <name evidence="8" type="ORF">JCM9152_3028</name>
</gene>
<comment type="function">
    <text evidence="5">Required for morphogenesis and for the elongation of the flagellar filament by facilitating polymerization of the flagellin monomers at the tip of growing filament. Forms a capping structure, which prevents flagellin subunits (transported through the central channel of the flagellum) from leaking out without polymerization at the distal end.</text>
</comment>
<keyword evidence="5" id="KW-0964">Secreted</keyword>
<dbReference type="STRING" id="1236971.JCM9152_3028"/>
<keyword evidence="3" id="KW-0175">Coiled coil</keyword>
<keyword evidence="8" id="KW-0966">Cell projection</keyword>
<evidence type="ECO:0000256" key="3">
    <source>
        <dbReference type="ARBA" id="ARBA00023054"/>
    </source>
</evidence>
<evidence type="ECO:0000259" key="6">
    <source>
        <dbReference type="Pfam" id="PF02465"/>
    </source>
</evidence>
<dbReference type="GO" id="GO:0005576">
    <property type="term" value="C:extracellular region"/>
    <property type="evidence" value="ECO:0007669"/>
    <property type="project" value="UniProtKB-SubCell"/>
</dbReference>